<dbReference type="OrthoDB" id="336698at2"/>
<dbReference type="CDD" id="cd08152">
    <property type="entry name" value="y4iL_like"/>
    <property type="match status" value="1"/>
</dbReference>
<dbReference type="Gene3D" id="2.40.180.10">
    <property type="entry name" value="Catalase core domain"/>
    <property type="match status" value="1"/>
</dbReference>
<keyword evidence="3" id="KW-1185">Reference proteome</keyword>
<name>A0A318SCG9_9BURK</name>
<dbReference type="InterPro" id="IPR020835">
    <property type="entry name" value="Catalase_sf"/>
</dbReference>
<comment type="function">
    <text evidence="1">Decomposes hydrogen peroxide into water and oxygen; serves to protect cells from the toxic effects of hydrogen peroxide.</text>
</comment>
<dbReference type="Proteomes" id="UP000247540">
    <property type="component" value="Unassembled WGS sequence"/>
</dbReference>
<dbReference type="AlphaFoldDB" id="A0A318SCG9"/>
<evidence type="ECO:0008006" key="4">
    <source>
        <dbReference type="Google" id="ProtNLM"/>
    </source>
</evidence>
<dbReference type="PANTHER" id="PTHR36195:SF4">
    <property type="entry name" value="DOMAIN PROTEIN, PUTATIVE (AFU_ORTHOLOGUE AFUA_5G01990)-RELATED"/>
    <property type="match status" value="1"/>
</dbReference>
<proteinExistence type="predicted"/>
<comment type="caution">
    <text evidence="2">The sequence shown here is derived from an EMBL/GenBank/DDBJ whole genome shotgun (WGS) entry which is preliminary data.</text>
</comment>
<accession>A0A318SCG9</accession>
<evidence type="ECO:0000313" key="2">
    <source>
        <dbReference type="EMBL" id="PYE74253.1"/>
    </source>
</evidence>
<evidence type="ECO:0000313" key="3">
    <source>
        <dbReference type="Proteomes" id="UP000247540"/>
    </source>
</evidence>
<organism evidence="2 3">
    <name type="scientific">Xylophilus ampelinus</name>
    <dbReference type="NCBI Taxonomy" id="54067"/>
    <lineage>
        <taxon>Bacteria</taxon>
        <taxon>Pseudomonadati</taxon>
        <taxon>Pseudomonadota</taxon>
        <taxon>Betaproteobacteria</taxon>
        <taxon>Burkholderiales</taxon>
        <taxon>Xylophilus</taxon>
    </lineage>
</organism>
<evidence type="ECO:0000256" key="1">
    <source>
        <dbReference type="ARBA" id="ARBA00002974"/>
    </source>
</evidence>
<dbReference type="EMBL" id="QJTC01000027">
    <property type="protein sequence ID" value="PYE74253.1"/>
    <property type="molecule type" value="Genomic_DNA"/>
</dbReference>
<sequence length="371" mass="39945">MTSTPPAGAAAPIPYQSAFETPEDGEAETIAQTKEVLLKMSATMFEHTGHALRSVHAKSHGLLRGELDVLPNLPPTLAQGLFARAGVYPLVARLSTPPAEELDDAVSLPRAMAVKVIGVEGARLPGSEGATTQDFLMINGPKFSAPNARGFLRNLKLLAATTDKVPTAKKLLSSVLRGTERVLEAVGLESGTVKAMGGHPETNPLGDTYFAQVPLLYGPYMAKLQIVPVAPSLIALKDAPVDLDDKPDGLREAVTDFFASHDDAEWELRVQLCTDIEAMPIEDPSVLWPEKLSPYVAVARIRIPRQSAWDAARKAAVDDGMSFNPWHGLAAHRPLGSVMRVRRAVYPESVAFRGSRNGCPMHEPRNADMVV</sequence>
<dbReference type="SUPFAM" id="SSF56634">
    <property type="entry name" value="Heme-dependent catalase-like"/>
    <property type="match status" value="1"/>
</dbReference>
<dbReference type="RefSeq" id="WP_110466747.1">
    <property type="nucleotide sequence ID" value="NZ_JAMOFZ010000026.1"/>
</dbReference>
<protein>
    <recommendedName>
        <fullName evidence="4">Catalase</fullName>
    </recommendedName>
</protein>
<reference evidence="2 3" key="1">
    <citation type="submission" date="2018-06" db="EMBL/GenBank/DDBJ databases">
        <title>Genomic Encyclopedia of Type Strains, Phase III (KMG-III): the genomes of soil and plant-associated and newly described type strains.</title>
        <authorList>
            <person name="Whitman W."/>
        </authorList>
    </citation>
    <scope>NUCLEOTIDE SEQUENCE [LARGE SCALE GENOMIC DNA]</scope>
    <source>
        <strain evidence="2 3">CECT 7646</strain>
    </source>
</reference>
<gene>
    <name evidence="2" type="ORF">DFQ15_12711</name>
</gene>
<dbReference type="PANTHER" id="PTHR36195">
    <property type="entry name" value="DOMAIN PROTEIN, PUTATIVE (AFU_ORTHOLOGUE AFUA_5G01990)-RELATED-RELATED"/>
    <property type="match status" value="1"/>
</dbReference>
<dbReference type="GO" id="GO:0020037">
    <property type="term" value="F:heme binding"/>
    <property type="evidence" value="ECO:0007669"/>
    <property type="project" value="InterPro"/>
</dbReference>